<dbReference type="Proteomes" id="UP001652660">
    <property type="component" value="Chromosome 4e"/>
</dbReference>
<dbReference type="PANTHER" id="PTHR11439:SF521">
    <property type="entry name" value="RNA-DIRECTED DNA POLYMERASE"/>
    <property type="match status" value="1"/>
</dbReference>
<name>A0ABM4U611_COFAR</name>
<accession>A0ABM4U611</accession>
<dbReference type="CDD" id="cd09272">
    <property type="entry name" value="RNase_HI_RT_Ty1"/>
    <property type="match status" value="1"/>
</dbReference>
<evidence type="ECO:0000313" key="2">
    <source>
        <dbReference type="RefSeq" id="XP_071902719.1"/>
    </source>
</evidence>
<reference evidence="2" key="1">
    <citation type="submission" date="2025-08" db="UniProtKB">
        <authorList>
            <consortium name="RefSeq"/>
        </authorList>
    </citation>
    <scope>IDENTIFICATION</scope>
    <source>
        <tissue evidence="2">Leaves</tissue>
    </source>
</reference>
<dbReference type="PANTHER" id="PTHR11439">
    <property type="entry name" value="GAG-POL-RELATED RETROTRANSPOSON"/>
    <property type="match status" value="1"/>
</dbReference>
<dbReference type="GeneID" id="140005608"/>
<gene>
    <name evidence="2" type="primary">LOC140005608</name>
</gene>
<sequence>MDEAKMILGVKIIRRGNGIVLSQEHYTERLLRKFKNYDVTPVSTPYDANTQLKKNNSDPIAQSKYAQIIGSLMHLMNFTRLEIAYVVCRLSRYTHNPNREHWFALVRLMKYLRGTMNFGILYSGFPTVLEGYSDANWISDSNDTKSTSVYVFTLGGGAVAWKSARQTIIAWSTVESEFIALELTGSEADWLRNFLANIPPIKDLLPPVSIHCDCQAAIAIAKNKSYNCKN</sequence>
<organism evidence="1 2">
    <name type="scientific">Coffea arabica</name>
    <name type="common">Arabian coffee</name>
    <dbReference type="NCBI Taxonomy" id="13443"/>
    <lineage>
        <taxon>Eukaryota</taxon>
        <taxon>Viridiplantae</taxon>
        <taxon>Streptophyta</taxon>
        <taxon>Embryophyta</taxon>
        <taxon>Tracheophyta</taxon>
        <taxon>Spermatophyta</taxon>
        <taxon>Magnoliopsida</taxon>
        <taxon>eudicotyledons</taxon>
        <taxon>Gunneridae</taxon>
        <taxon>Pentapetalae</taxon>
        <taxon>asterids</taxon>
        <taxon>lamiids</taxon>
        <taxon>Gentianales</taxon>
        <taxon>Rubiaceae</taxon>
        <taxon>Ixoroideae</taxon>
        <taxon>Gardenieae complex</taxon>
        <taxon>Bertiereae - Coffeeae clade</taxon>
        <taxon>Coffeeae</taxon>
        <taxon>Coffea</taxon>
    </lineage>
</organism>
<dbReference type="RefSeq" id="XP_071902719.1">
    <property type="nucleotide sequence ID" value="XM_072046618.1"/>
</dbReference>
<proteinExistence type="predicted"/>
<protein>
    <submittedName>
        <fullName evidence="2">Secreted RxLR effector protein 161-like</fullName>
    </submittedName>
</protein>
<keyword evidence="1" id="KW-1185">Reference proteome</keyword>
<evidence type="ECO:0000313" key="1">
    <source>
        <dbReference type="Proteomes" id="UP001652660"/>
    </source>
</evidence>